<feature type="non-terminal residue" evidence="1">
    <location>
        <position position="1"/>
    </location>
</feature>
<dbReference type="EMBL" id="JAAGMN010010055">
    <property type="protein sequence ID" value="NEE22895.1"/>
    <property type="molecule type" value="Genomic_DNA"/>
</dbReference>
<feature type="non-terminal residue" evidence="1">
    <location>
        <position position="77"/>
    </location>
</feature>
<gene>
    <name evidence="1" type="ORF">G3M58_92635</name>
</gene>
<protein>
    <submittedName>
        <fullName evidence="1">Uncharacterized protein</fullName>
    </submittedName>
</protein>
<evidence type="ECO:0000313" key="1">
    <source>
        <dbReference type="EMBL" id="NEE22895.1"/>
    </source>
</evidence>
<comment type="caution">
    <text evidence="1">The sequence shown here is derived from an EMBL/GenBank/DDBJ whole genome shotgun (WGS) entry which is preliminary data.</text>
</comment>
<name>A0A6G3XYI1_9ACTN</name>
<sequence length="77" mass="8484">GRSSSKHTQRSWFGPVKVVRVPVASHMKRRVAARAGQGGARAHLTQFGIKDRAGLEQLRAAHGAWVREKTARIGWLS</sequence>
<organism evidence="1">
    <name type="scientific">Streptomyces sp. SID7499</name>
    <dbReference type="NCBI Taxonomy" id="2706086"/>
    <lineage>
        <taxon>Bacteria</taxon>
        <taxon>Bacillati</taxon>
        <taxon>Actinomycetota</taxon>
        <taxon>Actinomycetes</taxon>
        <taxon>Kitasatosporales</taxon>
        <taxon>Streptomycetaceae</taxon>
        <taxon>Streptomyces</taxon>
    </lineage>
</organism>
<proteinExistence type="predicted"/>
<reference evidence="1" key="1">
    <citation type="submission" date="2020-01" db="EMBL/GenBank/DDBJ databases">
        <title>Insect and environment-associated Actinomycetes.</title>
        <authorList>
            <person name="Currrie C."/>
            <person name="Chevrette M."/>
            <person name="Carlson C."/>
            <person name="Stubbendieck R."/>
            <person name="Wendt-Pienkowski E."/>
        </authorList>
    </citation>
    <scope>NUCLEOTIDE SEQUENCE</scope>
    <source>
        <strain evidence="1">SID7499</strain>
    </source>
</reference>
<accession>A0A6G3XYI1</accession>
<dbReference type="AlphaFoldDB" id="A0A6G3XYI1"/>